<dbReference type="InterPro" id="IPR039697">
    <property type="entry name" value="Alcohol_dehydrogenase_Fe"/>
</dbReference>
<dbReference type="SUPFAM" id="SSF56796">
    <property type="entry name" value="Dehydroquinate synthase-like"/>
    <property type="match status" value="1"/>
</dbReference>
<protein>
    <submittedName>
        <fullName evidence="7">Iron-containing alcohol dehydrogenase</fullName>
        <ecNumber evidence="7">1.1.1.1</ecNumber>
    </submittedName>
</protein>
<dbReference type="Gene3D" id="3.40.50.1970">
    <property type="match status" value="1"/>
</dbReference>
<organism evidence="7 8">
    <name type="scientific">Carboxylicivirga linearis</name>
    <dbReference type="NCBI Taxonomy" id="1628157"/>
    <lineage>
        <taxon>Bacteria</taxon>
        <taxon>Pseudomonadati</taxon>
        <taxon>Bacteroidota</taxon>
        <taxon>Bacteroidia</taxon>
        <taxon>Marinilabiliales</taxon>
        <taxon>Marinilabiliaceae</taxon>
        <taxon>Carboxylicivirga</taxon>
    </lineage>
</organism>
<comment type="cofactor">
    <cofactor evidence="1">
        <name>Fe cation</name>
        <dbReference type="ChEBI" id="CHEBI:24875"/>
    </cofactor>
</comment>
<dbReference type="Pfam" id="PF25137">
    <property type="entry name" value="ADH_Fe_C"/>
    <property type="match status" value="1"/>
</dbReference>
<proteinExistence type="inferred from homology"/>
<comment type="similarity">
    <text evidence="2">Belongs to the iron-containing alcohol dehydrogenase family.</text>
</comment>
<evidence type="ECO:0000256" key="2">
    <source>
        <dbReference type="ARBA" id="ARBA00007358"/>
    </source>
</evidence>
<gene>
    <name evidence="7" type="ORF">KEM10_02255</name>
</gene>
<dbReference type="EC" id="1.1.1.1" evidence="7"/>
<evidence type="ECO:0000256" key="3">
    <source>
        <dbReference type="ARBA" id="ARBA00023002"/>
    </source>
</evidence>
<dbReference type="InterPro" id="IPR056798">
    <property type="entry name" value="ADH_Fe_C"/>
</dbReference>
<dbReference type="Proteomes" id="UP000708576">
    <property type="component" value="Unassembled WGS sequence"/>
</dbReference>
<dbReference type="NCBIfam" id="NF041833">
    <property type="entry name" value="Fe_ADH_ErcA"/>
    <property type="match status" value="1"/>
</dbReference>
<dbReference type="PROSITE" id="PS00060">
    <property type="entry name" value="ADH_IRON_2"/>
    <property type="match status" value="1"/>
</dbReference>
<evidence type="ECO:0000259" key="5">
    <source>
        <dbReference type="Pfam" id="PF00465"/>
    </source>
</evidence>
<evidence type="ECO:0000256" key="4">
    <source>
        <dbReference type="ARBA" id="ARBA00023027"/>
    </source>
</evidence>
<sequence length="382" mass="42021">MDLRKYKVPEIVYGDKSIELVAKYAKNYNAEKIMVVTDQGVIDAGWIKVIEDILNDNYLKYIIYKNVTPNPKDYEVNEGAQSYIQEKCNLLIAVGGGSVLDCAKGIGIVCTNKKDINEFEGVDNIRIPMPPLICVPTTAGSAADISQFAIILNTPKRKKIAIISKALVPDVSIIDGITTTTMSKELTANTGMDALVHSIEAYVSNASSLLTNIHALEAINLINNNLINAVNEPYNMMARNNMMMGCTLAGIAFSNASLGIVHAMAHSLGGLKDLPHGECNAILLEHCIDFNFESCPDKYKDVYIAMGGDPSMESSEVKKHLTEKINQLSNSIGIADSFEHYHIQHHELEEIAINAYNDPCIVTNPRNAEVEDIKMIFEKLIK</sequence>
<dbReference type="InterPro" id="IPR018211">
    <property type="entry name" value="ADH_Fe_CS"/>
</dbReference>
<dbReference type="EMBL" id="JAGUCO010000001">
    <property type="protein sequence ID" value="MBS2097082.1"/>
    <property type="molecule type" value="Genomic_DNA"/>
</dbReference>
<name>A0ABS5JQI8_9BACT</name>
<evidence type="ECO:0000259" key="6">
    <source>
        <dbReference type="Pfam" id="PF25137"/>
    </source>
</evidence>
<dbReference type="PANTHER" id="PTHR11496">
    <property type="entry name" value="ALCOHOL DEHYDROGENASE"/>
    <property type="match status" value="1"/>
</dbReference>
<comment type="caution">
    <text evidence="7">The sequence shown here is derived from an EMBL/GenBank/DDBJ whole genome shotgun (WGS) entry which is preliminary data.</text>
</comment>
<evidence type="ECO:0000256" key="1">
    <source>
        <dbReference type="ARBA" id="ARBA00001962"/>
    </source>
</evidence>
<keyword evidence="8" id="KW-1185">Reference proteome</keyword>
<keyword evidence="3 7" id="KW-0560">Oxidoreductase</keyword>
<dbReference type="GO" id="GO:0004022">
    <property type="term" value="F:alcohol dehydrogenase (NAD+) activity"/>
    <property type="evidence" value="ECO:0007669"/>
    <property type="project" value="UniProtKB-EC"/>
</dbReference>
<keyword evidence="4" id="KW-0520">NAD</keyword>
<reference evidence="7 8" key="1">
    <citation type="journal article" date="2015" name="Int. J. Syst. Evol. Microbiol.">
        <title>Carboxylicivirga linearis sp. nov., isolated from a sea cucumber culture pond.</title>
        <authorList>
            <person name="Wang F.Q."/>
            <person name="Zhou Y.X."/>
            <person name="Lin X.Z."/>
            <person name="Chen G.J."/>
            <person name="Du Z.J."/>
        </authorList>
    </citation>
    <scope>NUCLEOTIDE SEQUENCE [LARGE SCALE GENOMIC DNA]</scope>
    <source>
        <strain evidence="7 8">FB218</strain>
    </source>
</reference>
<dbReference type="RefSeq" id="WP_212212926.1">
    <property type="nucleotide sequence ID" value="NZ_JAGUCO010000001.1"/>
</dbReference>
<dbReference type="Pfam" id="PF00465">
    <property type="entry name" value="Fe-ADH"/>
    <property type="match status" value="1"/>
</dbReference>
<evidence type="ECO:0000313" key="7">
    <source>
        <dbReference type="EMBL" id="MBS2097082.1"/>
    </source>
</evidence>
<feature type="domain" description="Alcohol dehydrogenase iron-type/glycerol dehydrogenase GldA" evidence="5">
    <location>
        <begin position="10"/>
        <end position="175"/>
    </location>
</feature>
<dbReference type="Gene3D" id="1.20.1090.10">
    <property type="entry name" value="Dehydroquinate synthase-like - alpha domain"/>
    <property type="match status" value="1"/>
</dbReference>
<dbReference type="InterPro" id="IPR001670">
    <property type="entry name" value="ADH_Fe/GldA"/>
</dbReference>
<dbReference type="PANTHER" id="PTHR11496:SF102">
    <property type="entry name" value="ALCOHOL DEHYDROGENASE 4"/>
    <property type="match status" value="1"/>
</dbReference>
<feature type="domain" description="Fe-containing alcohol dehydrogenase-like C-terminal" evidence="6">
    <location>
        <begin position="187"/>
        <end position="379"/>
    </location>
</feature>
<evidence type="ECO:0000313" key="8">
    <source>
        <dbReference type="Proteomes" id="UP000708576"/>
    </source>
</evidence>
<accession>A0ABS5JQI8</accession>